<dbReference type="Pfam" id="PF13894">
    <property type="entry name" value="zf-C2H2_4"/>
    <property type="match status" value="1"/>
</dbReference>
<dbReference type="EMBL" id="VTPC01000594">
    <property type="protein sequence ID" value="KAF2905146.1"/>
    <property type="molecule type" value="Genomic_DNA"/>
</dbReference>
<feature type="domain" description="C2H2-type" evidence="13">
    <location>
        <begin position="362"/>
        <end position="390"/>
    </location>
</feature>
<dbReference type="GO" id="GO:0005634">
    <property type="term" value="C:nucleus"/>
    <property type="evidence" value="ECO:0007669"/>
    <property type="project" value="UniProtKB-SubCell"/>
</dbReference>
<keyword evidence="6 12" id="KW-0862">Zinc</keyword>
<keyword evidence="3 12" id="KW-0479">Metal-binding</keyword>
<reference evidence="15" key="1">
    <citation type="submission" date="2019-08" db="EMBL/GenBank/DDBJ databases">
        <title>The genome of the North American firefly Photinus pyralis.</title>
        <authorList>
            <consortium name="Photinus pyralis genome working group"/>
            <person name="Fallon T.R."/>
            <person name="Sander Lower S.E."/>
            <person name="Weng J.-K."/>
        </authorList>
    </citation>
    <scope>NUCLEOTIDE SEQUENCE</scope>
    <source>
        <strain evidence="15">TRF0915ILg1</strain>
        <tissue evidence="15">Whole body</tissue>
    </source>
</reference>
<feature type="binding site" evidence="12">
    <location>
        <position position="10"/>
    </location>
    <ligand>
        <name>Zn(2+)</name>
        <dbReference type="ChEBI" id="CHEBI:29105"/>
    </ligand>
</feature>
<dbReference type="PANTHER" id="PTHR24379:SF121">
    <property type="entry name" value="C2H2-TYPE DOMAIN-CONTAINING PROTEIN"/>
    <property type="match status" value="1"/>
</dbReference>
<proteinExistence type="inferred from homology"/>
<evidence type="ECO:0000256" key="12">
    <source>
        <dbReference type="PROSITE-ProRule" id="PRU01263"/>
    </source>
</evidence>
<dbReference type="PANTHER" id="PTHR24379">
    <property type="entry name" value="KRAB AND ZINC FINGER DOMAIN-CONTAINING"/>
    <property type="match status" value="1"/>
</dbReference>
<keyword evidence="5 11" id="KW-0863">Zinc-finger</keyword>
<evidence type="ECO:0000256" key="3">
    <source>
        <dbReference type="ARBA" id="ARBA00022723"/>
    </source>
</evidence>
<gene>
    <name evidence="15" type="ORF">ILUMI_01021</name>
</gene>
<dbReference type="PROSITE" id="PS51915">
    <property type="entry name" value="ZAD"/>
    <property type="match status" value="1"/>
</dbReference>
<dbReference type="PROSITE" id="PS00028">
    <property type="entry name" value="ZINC_FINGER_C2H2_1"/>
    <property type="match status" value="4"/>
</dbReference>
<comment type="caution">
    <text evidence="15">The sequence shown here is derived from an EMBL/GenBank/DDBJ whole genome shotgun (WGS) entry which is preliminary data.</text>
</comment>
<evidence type="ECO:0000256" key="7">
    <source>
        <dbReference type="ARBA" id="ARBA00023015"/>
    </source>
</evidence>
<evidence type="ECO:0000256" key="6">
    <source>
        <dbReference type="ARBA" id="ARBA00022833"/>
    </source>
</evidence>
<dbReference type="SUPFAM" id="SSF57667">
    <property type="entry name" value="beta-beta-alpha zinc fingers"/>
    <property type="match status" value="3"/>
</dbReference>
<evidence type="ECO:0000256" key="10">
    <source>
        <dbReference type="ARBA" id="ARBA00023242"/>
    </source>
</evidence>
<dbReference type="FunFam" id="3.30.160.60:FF:000744">
    <property type="entry name" value="zinc finger E-box-binding homeobox 1"/>
    <property type="match status" value="1"/>
</dbReference>
<dbReference type="Proteomes" id="UP000801492">
    <property type="component" value="Unassembled WGS sequence"/>
</dbReference>
<dbReference type="GO" id="GO:0008270">
    <property type="term" value="F:zinc ion binding"/>
    <property type="evidence" value="ECO:0007669"/>
    <property type="project" value="UniProtKB-UniRule"/>
</dbReference>
<dbReference type="InterPro" id="IPR036236">
    <property type="entry name" value="Znf_C2H2_sf"/>
</dbReference>
<dbReference type="OrthoDB" id="6077919at2759"/>
<keyword evidence="10" id="KW-0539">Nucleus</keyword>
<dbReference type="InterPro" id="IPR012934">
    <property type="entry name" value="Znf_AD"/>
</dbReference>
<feature type="domain" description="C2H2-type" evidence="13">
    <location>
        <begin position="248"/>
        <end position="270"/>
    </location>
</feature>
<evidence type="ECO:0000259" key="13">
    <source>
        <dbReference type="PROSITE" id="PS50157"/>
    </source>
</evidence>
<organism evidence="15 16">
    <name type="scientific">Ignelater luminosus</name>
    <name type="common">Cucubano</name>
    <name type="synonym">Pyrophorus luminosus</name>
    <dbReference type="NCBI Taxonomy" id="2038154"/>
    <lineage>
        <taxon>Eukaryota</taxon>
        <taxon>Metazoa</taxon>
        <taxon>Ecdysozoa</taxon>
        <taxon>Arthropoda</taxon>
        <taxon>Hexapoda</taxon>
        <taxon>Insecta</taxon>
        <taxon>Pterygota</taxon>
        <taxon>Neoptera</taxon>
        <taxon>Endopterygota</taxon>
        <taxon>Coleoptera</taxon>
        <taxon>Polyphaga</taxon>
        <taxon>Elateriformia</taxon>
        <taxon>Elateroidea</taxon>
        <taxon>Elateridae</taxon>
        <taxon>Agrypninae</taxon>
        <taxon>Pyrophorini</taxon>
        <taxon>Ignelater</taxon>
    </lineage>
</organism>
<comment type="subcellular location">
    <subcellularLocation>
        <location evidence="1">Nucleus</location>
    </subcellularLocation>
</comment>
<dbReference type="SMART" id="SM00355">
    <property type="entry name" value="ZnF_C2H2"/>
    <property type="match status" value="7"/>
</dbReference>
<keyword evidence="9" id="KW-0804">Transcription</keyword>
<dbReference type="GO" id="GO:0003677">
    <property type="term" value="F:DNA binding"/>
    <property type="evidence" value="ECO:0007669"/>
    <property type="project" value="UniProtKB-KW"/>
</dbReference>
<evidence type="ECO:0000313" key="16">
    <source>
        <dbReference type="Proteomes" id="UP000801492"/>
    </source>
</evidence>
<comment type="similarity">
    <text evidence="2">Belongs to the krueppel C2H2-type zinc-finger protein family.</text>
</comment>
<dbReference type="AlphaFoldDB" id="A0A8K0GML2"/>
<feature type="domain" description="C2H2-type" evidence="13">
    <location>
        <begin position="334"/>
        <end position="361"/>
    </location>
</feature>
<dbReference type="SMART" id="SM00868">
    <property type="entry name" value="zf-AD"/>
    <property type="match status" value="1"/>
</dbReference>
<evidence type="ECO:0000256" key="4">
    <source>
        <dbReference type="ARBA" id="ARBA00022737"/>
    </source>
</evidence>
<evidence type="ECO:0000256" key="1">
    <source>
        <dbReference type="ARBA" id="ARBA00004123"/>
    </source>
</evidence>
<name>A0A8K0GML2_IGNLU</name>
<dbReference type="Gene3D" id="3.30.160.60">
    <property type="entry name" value="Classic Zinc Finger"/>
    <property type="match status" value="4"/>
</dbReference>
<dbReference type="FunFam" id="3.30.160.60:FF:000931">
    <property type="entry name" value="zinc finger protein 697"/>
    <property type="match status" value="1"/>
</dbReference>
<dbReference type="Gene3D" id="3.40.1800.20">
    <property type="match status" value="1"/>
</dbReference>
<dbReference type="Pfam" id="PF00096">
    <property type="entry name" value="zf-C2H2"/>
    <property type="match status" value="3"/>
</dbReference>
<dbReference type="InterPro" id="IPR013087">
    <property type="entry name" value="Znf_C2H2_type"/>
</dbReference>
<feature type="domain" description="ZAD" evidence="14">
    <location>
        <begin position="5"/>
        <end position="76"/>
    </location>
</feature>
<dbReference type="PROSITE" id="PS50157">
    <property type="entry name" value="ZINC_FINGER_C2H2_2"/>
    <property type="match status" value="4"/>
</dbReference>
<dbReference type="GO" id="GO:0010468">
    <property type="term" value="P:regulation of gene expression"/>
    <property type="evidence" value="ECO:0007669"/>
    <property type="project" value="UniProtKB-ARBA"/>
</dbReference>
<keyword evidence="7" id="KW-0805">Transcription regulation</keyword>
<feature type="binding site" evidence="12">
    <location>
        <position position="52"/>
    </location>
    <ligand>
        <name>Zn(2+)</name>
        <dbReference type="ChEBI" id="CHEBI:29105"/>
    </ligand>
</feature>
<feature type="binding site" evidence="12">
    <location>
        <position position="49"/>
    </location>
    <ligand>
        <name>Zn(2+)</name>
        <dbReference type="ChEBI" id="CHEBI:29105"/>
    </ligand>
</feature>
<evidence type="ECO:0000259" key="14">
    <source>
        <dbReference type="PROSITE" id="PS51915"/>
    </source>
</evidence>
<evidence type="ECO:0000256" key="9">
    <source>
        <dbReference type="ARBA" id="ARBA00023163"/>
    </source>
</evidence>
<evidence type="ECO:0000256" key="5">
    <source>
        <dbReference type="ARBA" id="ARBA00022771"/>
    </source>
</evidence>
<dbReference type="Pfam" id="PF07776">
    <property type="entry name" value="zf-AD"/>
    <property type="match status" value="1"/>
</dbReference>
<sequence length="393" mass="45500">MDFENVCRTCLRSSRKLLPLFGDTRLPHKIKTISSVEVSVDDKLPNKVCAECIVNINLSYNFRRVIINSDTELRDRYVFIKKEQCENDINGIDKESGENVNPMFIASDEDTSDLQPIDVLIKDDTIEVEFKDELTTDTQNVDVTQEETDINVAFKKNKSKEPTLKNKNVNVTQEETATNLVFKKSKSKEPSLKNKVYKCDKCNFESLERKKYTIHLQNHIMKMCPMCGKFIGTLNYKKHINSHNDSPVTCKECGKVCKNSEYLRDHAIIHKKINRTCKICGETFYSRRAIYVAHLKTHKSEEERSAKCPLCDKVLNAKQSLKKHIRTHTGERPYPCEFCNKGFSSSYALKTHRRQHTNERPYKCTWCPMAFPQKVSLTTHLKSKHNKEITDNS</sequence>
<feature type="domain" description="C2H2-type" evidence="13">
    <location>
        <begin position="306"/>
        <end position="333"/>
    </location>
</feature>
<dbReference type="SUPFAM" id="SSF57716">
    <property type="entry name" value="Glucocorticoid receptor-like (DNA-binding domain)"/>
    <property type="match status" value="1"/>
</dbReference>
<protein>
    <submittedName>
        <fullName evidence="15">Uncharacterized protein</fullName>
    </submittedName>
</protein>
<dbReference type="FunFam" id="3.30.160.60:FF:000446">
    <property type="entry name" value="Zinc finger protein"/>
    <property type="match status" value="1"/>
</dbReference>
<evidence type="ECO:0000256" key="11">
    <source>
        <dbReference type="PROSITE-ProRule" id="PRU00042"/>
    </source>
</evidence>
<keyword evidence="16" id="KW-1185">Reference proteome</keyword>
<evidence type="ECO:0000256" key="8">
    <source>
        <dbReference type="ARBA" id="ARBA00023125"/>
    </source>
</evidence>
<accession>A0A8K0GML2</accession>
<keyword evidence="4" id="KW-0677">Repeat</keyword>
<feature type="binding site" evidence="12">
    <location>
        <position position="7"/>
    </location>
    <ligand>
        <name>Zn(2+)</name>
        <dbReference type="ChEBI" id="CHEBI:29105"/>
    </ligand>
</feature>
<keyword evidence="8" id="KW-0238">DNA-binding</keyword>
<evidence type="ECO:0000256" key="2">
    <source>
        <dbReference type="ARBA" id="ARBA00006991"/>
    </source>
</evidence>
<evidence type="ECO:0000313" key="15">
    <source>
        <dbReference type="EMBL" id="KAF2905146.1"/>
    </source>
</evidence>